<dbReference type="GO" id="GO:0008643">
    <property type="term" value="P:carbohydrate transport"/>
    <property type="evidence" value="ECO:0007669"/>
    <property type="project" value="InterPro"/>
</dbReference>
<accession>A0A931BMT6</accession>
<evidence type="ECO:0000256" key="3">
    <source>
        <dbReference type="SAM" id="MobiDB-lite"/>
    </source>
</evidence>
<sequence>MRASSVSVIWLLLGAVSIGAPAFAAGNESGGKGDQQAQETSENPPAPPSPPSIASSLGGRGDTRSALERAGITYSFTYIGEGLGAVTGGLRKGTIYEGNLQGVLDADLDKLLGWSGASLHATFYQIHGRGLSRFYIGNLMPVSGIEALPSTRLYELWLEQKFAGDKVALRAGQLGADTEFLVSQYGTLFLNATFGWPAIAMIDLPSGGPSYPLATPGVRFKITPTDNLTILAAVFDGNPAGPGPGDPQRRNHTGLAFRTSDPAFLIGEIQYAYNQGKDAPGLPGTIKFGGWHHFGSFADQRYDIGGLPLADPRSSGLPNQLRGNDGLYAVIDQMVYRTSGTDQGIGAFARISASPSDRNLISFYADGGLTWKGMIPGREDDTFGLSFAYSRISNGARGFDQDINFFTDSARSVRTSEAVIEVTYQAQIVPGWTIQPDFQYVFRPGGNASNPRDPTGARIKDAAIFGLRTTIRY</sequence>
<feature type="signal peptide" evidence="2">
    <location>
        <begin position="1"/>
        <end position="24"/>
    </location>
</feature>
<dbReference type="Pfam" id="PF04966">
    <property type="entry name" value="OprB"/>
    <property type="match status" value="1"/>
</dbReference>
<dbReference type="EMBL" id="JADQDO010000001">
    <property type="protein sequence ID" value="MBF9232200.1"/>
    <property type="molecule type" value="Genomic_DNA"/>
</dbReference>
<dbReference type="InterPro" id="IPR007049">
    <property type="entry name" value="Carb-sel_porin_OprB"/>
</dbReference>
<organism evidence="4 5">
    <name type="scientific">Microvirga alba</name>
    <dbReference type="NCBI Taxonomy" id="2791025"/>
    <lineage>
        <taxon>Bacteria</taxon>
        <taxon>Pseudomonadati</taxon>
        <taxon>Pseudomonadota</taxon>
        <taxon>Alphaproteobacteria</taxon>
        <taxon>Hyphomicrobiales</taxon>
        <taxon>Methylobacteriaceae</taxon>
        <taxon>Microvirga</taxon>
    </lineage>
</organism>
<dbReference type="InterPro" id="IPR038673">
    <property type="entry name" value="OprB_sf"/>
</dbReference>
<reference evidence="4" key="1">
    <citation type="submission" date="2020-11" db="EMBL/GenBank/DDBJ databases">
        <authorList>
            <person name="Kim M.K."/>
        </authorList>
    </citation>
    <scope>NUCLEOTIDE SEQUENCE</scope>
    <source>
        <strain evidence="4">BT350</strain>
    </source>
</reference>
<keyword evidence="2" id="KW-0732">Signal</keyword>
<evidence type="ECO:0000256" key="2">
    <source>
        <dbReference type="RuleBase" id="RU363072"/>
    </source>
</evidence>
<evidence type="ECO:0000256" key="1">
    <source>
        <dbReference type="ARBA" id="ARBA00008769"/>
    </source>
</evidence>
<dbReference type="Gene3D" id="2.40.160.180">
    <property type="entry name" value="Carbohydrate-selective porin OprB"/>
    <property type="match status" value="1"/>
</dbReference>
<dbReference type="GO" id="GO:0016020">
    <property type="term" value="C:membrane"/>
    <property type="evidence" value="ECO:0007669"/>
    <property type="project" value="InterPro"/>
</dbReference>
<comment type="similarity">
    <text evidence="1 2">Belongs to the OprB family.</text>
</comment>
<dbReference type="InterPro" id="IPR052932">
    <property type="entry name" value="OprB_Porin"/>
</dbReference>
<dbReference type="GO" id="GO:0015288">
    <property type="term" value="F:porin activity"/>
    <property type="evidence" value="ECO:0007669"/>
    <property type="project" value="InterPro"/>
</dbReference>
<keyword evidence="5" id="KW-1185">Reference proteome</keyword>
<dbReference type="Proteomes" id="UP000599312">
    <property type="component" value="Unassembled WGS sequence"/>
</dbReference>
<name>A0A931BMT6_9HYPH</name>
<dbReference type="PANTHER" id="PTHR37944">
    <property type="entry name" value="PORIN B"/>
    <property type="match status" value="1"/>
</dbReference>
<comment type="caution">
    <text evidence="4">The sequence shown here is derived from an EMBL/GenBank/DDBJ whole genome shotgun (WGS) entry which is preliminary data.</text>
</comment>
<proteinExistence type="inferred from homology"/>
<dbReference type="PANTHER" id="PTHR37944:SF1">
    <property type="entry name" value="PORIN B"/>
    <property type="match status" value="1"/>
</dbReference>
<evidence type="ECO:0000313" key="4">
    <source>
        <dbReference type="EMBL" id="MBF9232200.1"/>
    </source>
</evidence>
<evidence type="ECO:0000313" key="5">
    <source>
        <dbReference type="Proteomes" id="UP000599312"/>
    </source>
</evidence>
<feature type="region of interest" description="Disordered" evidence="3">
    <location>
        <begin position="26"/>
        <end position="63"/>
    </location>
</feature>
<gene>
    <name evidence="4" type="ORF">I2H38_02285</name>
</gene>
<dbReference type="AlphaFoldDB" id="A0A931BMT6"/>
<dbReference type="RefSeq" id="WP_196270168.1">
    <property type="nucleotide sequence ID" value="NZ_JADQDO010000001.1"/>
</dbReference>
<protein>
    <submittedName>
        <fullName evidence="4">Carbohydrate porin</fullName>
    </submittedName>
</protein>
<feature type="chain" id="PRO_5038157296" evidence="2">
    <location>
        <begin position="25"/>
        <end position="473"/>
    </location>
</feature>